<comment type="caution">
    <text evidence="1">The sequence shown here is derived from an EMBL/GenBank/DDBJ whole genome shotgun (WGS) entry which is preliminary data.</text>
</comment>
<evidence type="ECO:0000313" key="2">
    <source>
        <dbReference type="Proteomes" id="UP001428341"/>
    </source>
</evidence>
<name>A0AAP0M0R5_9ROSI</name>
<gene>
    <name evidence="1" type="ORF">WN944_018957</name>
</gene>
<accession>A0AAP0M0R5</accession>
<reference evidence="1 2" key="1">
    <citation type="submission" date="2024-05" db="EMBL/GenBank/DDBJ databases">
        <title>Haplotype-resolved chromosome-level genome assembly of Huyou (Citrus changshanensis).</title>
        <authorList>
            <person name="Miao C."/>
            <person name="Chen W."/>
            <person name="Wu Y."/>
            <person name="Wang L."/>
            <person name="Zhao S."/>
            <person name="Grierson D."/>
            <person name="Xu C."/>
            <person name="Chen K."/>
        </authorList>
    </citation>
    <scope>NUCLEOTIDE SEQUENCE [LARGE SCALE GENOMIC DNA]</scope>
    <source>
        <strain evidence="1">01-14</strain>
        <tissue evidence="1">Leaf</tissue>
    </source>
</reference>
<proteinExistence type="predicted"/>
<evidence type="ECO:0000313" key="1">
    <source>
        <dbReference type="EMBL" id="KAK9187559.1"/>
    </source>
</evidence>
<organism evidence="1 2">
    <name type="scientific">Citrus x changshan-huyou</name>
    <dbReference type="NCBI Taxonomy" id="2935761"/>
    <lineage>
        <taxon>Eukaryota</taxon>
        <taxon>Viridiplantae</taxon>
        <taxon>Streptophyta</taxon>
        <taxon>Embryophyta</taxon>
        <taxon>Tracheophyta</taxon>
        <taxon>Spermatophyta</taxon>
        <taxon>Magnoliopsida</taxon>
        <taxon>eudicotyledons</taxon>
        <taxon>Gunneridae</taxon>
        <taxon>Pentapetalae</taxon>
        <taxon>rosids</taxon>
        <taxon>malvids</taxon>
        <taxon>Sapindales</taxon>
        <taxon>Rutaceae</taxon>
        <taxon>Aurantioideae</taxon>
        <taxon>Citrus</taxon>
    </lineage>
</organism>
<protein>
    <submittedName>
        <fullName evidence="1">Uncharacterized protein</fullName>
    </submittedName>
</protein>
<keyword evidence="2" id="KW-1185">Reference proteome</keyword>
<dbReference type="AlphaFoldDB" id="A0AAP0M0R5"/>
<sequence>MVHCVALGKNASRVWVDEVKNPSTELWKKYADIGNNRRCFGKFNCMANRSDYFYGRLILAPRSRSVAITLVRSRSSTNNLFRSRSVTNDLPGYDSSLIYT</sequence>
<dbReference type="EMBL" id="JBCGBO010000007">
    <property type="protein sequence ID" value="KAK9187559.1"/>
    <property type="molecule type" value="Genomic_DNA"/>
</dbReference>
<dbReference type="Proteomes" id="UP001428341">
    <property type="component" value="Unassembled WGS sequence"/>
</dbReference>